<dbReference type="CDD" id="cd00831">
    <property type="entry name" value="CHS_like"/>
    <property type="match status" value="1"/>
</dbReference>
<dbReference type="SUPFAM" id="SSF53901">
    <property type="entry name" value="Thiolase-like"/>
    <property type="match status" value="2"/>
</dbReference>
<dbReference type="InterPro" id="IPR011141">
    <property type="entry name" value="Polyketide_synthase_type-III"/>
</dbReference>
<comment type="caution">
    <text evidence="6">The sequence shown here is derived from an EMBL/GenBank/DDBJ whole genome shotgun (WGS) entry which is preliminary data.</text>
</comment>
<evidence type="ECO:0000313" key="6">
    <source>
        <dbReference type="EMBL" id="OEK07063.1"/>
    </source>
</evidence>
<feature type="domain" description="Chalcone/stilbene synthase N-terminal" evidence="4">
    <location>
        <begin position="4"/>
        <end position="215"/>
    </location>
</feature>
<evidence type="ECO:0000259" key="5">
    <source>
        <dbReference type="Pfam" id="PF02797"/>
    </source>
</evidence>
<accession>A0A1E5T6S6</accession>
<protein>
    <submittedName>
        <fullName evidence="6">Naringenin-chalcone synthase</fullName>
    </submittedName>
</protein>
<dbReference type="Pfam" id="PF02797">
    <property type="entry name" value="Chal_sti_synt_C"/>
    <property type="match status" value="1"/>
</dbReference>
<dbReference type="GO" id="GO:0030639">
    <property type="term" value="P:polyketide biosynthetic process"/>
    <property type="evidence" value="ECO:0007669"/>
    <property type="project" value="TreeGrafter"/>
</dbReference>
<reference evidence="6 7" key="1">
    <citation type="submission" date="2016-08" db="EMBL/GenBank/DDBJ databases">
        <title>Draft genome of Fabibacter sp. strain SK-8.</title>
        <authorList>
            <person name="Wong S.-K."/>
            <person name="Hamasaki K."/>
            <person name="Yoshizawa S."/>
        </authorList>
    </citation>
    <scope>NUCLEOTIDE SEQUENCE [LARGE SCALE GENOMIC DNA]</scope>
    <source>
        <strain evidence="6 7">SK-8</strain>
    </source>
</reference>
<dbReference type="InterPro" id="IPR016039">
    <property type="entry name" value="Thiolase-like"/>
</dbReference>
<dbReference type="Gene3D" id="3.40.47.10">
    <property type="match status" value="2"/>
</dbReference>
<keyword evidence="7" id="KW-1185">Reference proteome</keyword>
<dbReference type="OrthoDB" id="9786288at2"/>
<proteinExistence type="inferred from homology"/>
<dbReference type="Proteomes" id="UP000095552">
    <property type="component" value="Unassembled WGS sequence"/>
</dbReference>
<evidence type="ECO:0000259" key="4">
    <source>
        <dbReference type="Pfam" id="PF00195"/>
    </source>
</evidence>
<feature type="active site" description="Acyl-thioester intermediate" evidence="3">
    <location>
        <position position="155"/>
    </location>
</feature>
<dbReference type="EMBL" id="MDGQ01000003">
    <property type="protein sequence ID" value="OEK07063.1"/>
    <property type="molecule type" value="Genomic_DNA"/>
</dbReference>
<dbReference type="PIRSF" id="PIRSF000451">
    <property type="entry name" value="PKS_III"/>
    <property type="match status" value="1"/>
</dbReference>
<dbReference type="Pfam" id="PF00195">
    <property type="entry name" value="Chal_sti_synt_N"/>
    <property type="match status" value="1"/>
</dbReference>
<dbReference type="InterPro" id="IPR012328">
    <property type="entry name" value="Chalcone/stilbene_synt_C"/>
</dbReference>
<dbReference type="STRING" id="1563681.BFP71_05240"/>
<organism evidence="6 7">
    <name type="scientific">Roseivirga misakiensis</name>
    <dbReference type="NCBI Taxonomy" id="1563681"/>
    <lineage>
        <taxon>Bacteria</taxon>
        <taxon>Pseudomonadati</taxon>
        <taxon>Bacteroidota</taxon>
        <taxon>Cytophagia</taxon>
        <taxon>Cytophagales</taxon>
        <taxon>Roseivirgaceae</taxon>
        <taxon>Roseivirga</taxon>
    </lineage>
</organism>
<sequence>MSSSIIAIGTAVPEHKIPQPDVCEFMAKAHGMSGKDLSRLKALYRATGIEQRYSAIADYAIKNPENRTFYSQNDRLDPFPTTKERSDFYKQEAIKLSVRSAKNCLANTMVSLSEITHLITISCTGMYAPGLDIDLVNELGLNKDVERTSINFMGCYAAFVGIKSAHAFCAANPSAKVLVVATELCTLHFQNKTDEETLIANAIFGDGSAAVLVGNSGDNHKTRKLKPLAFHNELFSEGATEMAWEIGNHGYEMKLSAYVPDLIEKGIAELVGKLKAKVSVDTIQHYAFHPGGKRILEVIEKELQLDKTDGWAGREVLKNYGNMSSPTVLFVLKTLLDNLDEKQAGEKVLSLAFGPGLTVESMLLEVV</sequence>
<keyword evidence="2" id="KW-0808">Transferase</keyword>
<evidence type="ECO:0000256" key="2">
    <source>
        <dbReference type="ARBA" id="ARBA00022679"/>
    </source>
</evidence>
<dbReference type="PANTHER" id="PTHR11877">
    <property type="entry name" value="HYDROXYMETHYLGLUTARYL-COA SYNTHASE"/>
    <property type="match status" value="1"/>
</dbReference>
<name>A0A1E5T6S6_9BACT</name>
<dbReference type="AlphaFoldDB" id="A0A1E5T6S6"/>
<dbReference type="RefSeq" id="WP_069834375.1">
    <property type="nucleotide sequence ID" value="NZ_MDGQ01000003.1"/>
</dbReference>
<dbReference type="GO" id="GO:0016747">
    <property type="term" value="F:acyltransferase activity, transferring groups other than amino-acyl groups"/>
    <property type="evidence" value="ECO:0007669"/>
    <property type="project" value="InterPro"/>
</dbReference>
<dbReference type="InterPro" id="IPR001099">
    <property type="entry name" value="Chalcone/stilbene_synt_N"/>
</dbReference>
<evidence type="ECO:0000256" key="1">
    <source>
        <dbReference type="ARBA" id="ARBA00005531"/>
    </source>
</evidence>
<comment type="similarity">
    <text evidence="1">Belongs to the thiolase-like superfamily. Chalcone/stilbene synthases family.</text>
</comment>
<feature type="domain" description="Chalcone/stilbene synthase C-terminal" evidence="5">
    <location>
        <begin position="234"/>
        <end position="366"/>
    </location>
</feature>
<dbReference type="PANTHER" id="PTHR11877:SF46">
    <property type="entry name" value="TYPE III POLYKETIDE SYNTHASE A"/>
    <property type="match status" value="1"/>
</dbReference>
<evidence type="ECO:0000313" key="7">
    <source>
        <dbReference type="Proteomes" id="UP000095552"/>
    </source>
</evidence>
<evidence type="ECO:0000256" key="3">
    <source>
        <dbReference type="PIRSR" id="PIRSR000451-1"/>
    </source>
</evidence>
<gene>
    <name evidence="6" type="ORF">BFP71_05240</name>
</gene>